<feature type="domain" description="Bacterial sugar transferase" evidence="8">
    <location>
        <begin position="141"/>
        <end position="323"/>
    </location>
</feature>
<comment type="similarity">
    <text evidence="2">Belongs to the bacterial sugar transferase family.</text>
</comment>
<dbReference type="EMBL" id="MTEJ01000291">
    <property type="protein sequence ID" value="OQX05389.1"/>
    <property type="molecule type" value="Genomic_DNA"/>
</dbReference>
<keyword evidence="5 7" id="KW-1133">Transmembrane helix</keyword>
<dbReference type="NCBIfam" id="TIGR03025">
    <property type="entry name" value="EPS_sugtrans"/>
    <property type="match status" value="1"/>
</dbReference>
<evidence type="ECO:0000313" key="9">
    <source>
        <dbReference type="EMBL" id="OQX05389.1"/>
    </source>
</evidence>
<dbReference type="Proteomes" id="UP000192491">
    <property type="component" value="Unassembled WGS sequence"/>
</dbReference>
<accession>A0A1Y1QHG1</accession>
<evidence type="ECO:0000313" key="10">
    <source>
        <dbReference type="Proteomes" id="UP000192491"/>
    </source>
</evidence>
<keyword evidence="4 7" id="KW-0812">Transmembrane</keyword>
<gene>
    <name evidence="9" type="ORF">BWK73_33695</name>
</gene>
<organism evidence="9 10">
    <name type="scientific">Thiothrix lacustris</name>
    <dbReference type="NCBI Taxonomy" id="525917"/>
    <lineage>
        <taxon>Bacteria</taxon>
        <taxon>Pseudomonadati</taxon>
        <taxon>Pseudomonadota</taxon>
        <taxon>Gammaproteobacteria</taxon>
        <taxon>Thiotrichales</taxon>
        <taxon>Thiotrichaceae</taxon>
        <taxon>Thiothrix</taxon>
    </lineage>
</organism>
<comment type="caution">
    <text evidence="9">The sequence shown here is derived from an EMBL/GenBank/DDBJ whole genome shotgun (WGS) entry which is preliminary data.</text>
</comment>
<evidence type="ECO:0000256" key="6">
    <source>
        <dbReference type="ARBA" id="ARBA00023136"/>
    </source>
</evidence>
<keyword evidence="3" id="KW-0808">Transferase</keyword>
<dbReference type="PANTHER" id="PTHR30576">
    <property type="entry name" value="COLANIC BIOSYNTHESIS UDP-GLUCOSE LIPID CARRIER TRANSFERASE"/>
    <property type="match status" value="1"/>
</dbReference>
<dbReference type="STRING" id="1123401.GCA_000621325_00518"/>
<dbReference type="Pfam" id="PF02397">
    <property type="entry name" value="Bac_transf"/>
    <property type="match status" value="1"/>
</dbReference>
<dbReference type="GO" id="GO:0016780">
    <property type="term" value="F:phosphotransferase activity, for other substituted phosphate groups"/>
    <property type="evidence" value="ECO:0007669"/>
    <property type="project" value="TreeGrafter"/>
</dbReference>
<dbReference type="InterPro" id="IPR017475">
    <property type="entry name" value="EPS_sugar_tfrase"/>
</dbReference>
<evidence type="ECO:0000259" key="8">
    <source>
        <dbReference type="Pfam" id="PF02397"/>
    </source>
</evidence>
<comment type="subcellular location">
    <subcellularLocation>
        <location evidence="1">Membrane</location>
        <topology evidence="1">Multi-pass membrane protein</topology>
    </subcellularLocation>
</comment>
<dbReference type="AlphaFoldDB" id="A0A1Y1QHG1"/>
<feature type="transmembrane region" description="Helical" evidence="7">
    <location>
        <begin position="143"/>
        <end position="167"/>
    </location>
</feature>
<dbReference type="GO" id="GO:0016020">
    <property type="term" value="C:membrane"/>
    <property type="evidence" value="ECO:0007669"/>
    <property type="project" value="UniProtKB-SubCell"/>
</dbReference>
<evidence type="ECO:0000256" key="5">
    <source>
        <dbReference type="ARBA" id="ARBA00022989"/>
    </source>
</evidence>
<dbReference type="InterPro" id="IPR003362">
    <property type="entry name" value="Bact_transf"/>
</dbReference>
<evidence type="ECO:0000256" key="4">
    <source>
        <dbReference type="ARBA" id="ARBA00022692"/>
    </source>
</evidence>
<dbReference type="PANTHER" id="PTHR30576:SF0">
    <property type="entry name" value="UNDECAPRENYL-PHOSPHATE N-ACETYLGALACTOSAMINYL 1-PHOSPHATE TRANSFERASE-RELATED"/>
    <property type="match status" value="1"/>
</dbReference>
<name>A0A1Y1QHG1_9GAMM</name>
<proteinExistence type="inferred from homology"/>
<sequence>MSDTSNPTFRVADTSFFTNTNRDTVNKDSATLSTLLYVYSPAQDVKAITEVLNRHHIAHVMNHYGIRDYNNKTLCFCKLSDLSDHQLNFLVNAASVGAHVEALLDHLDKRLNFVEIELLNADYLLDNRQRQCTSPQQQWQKRLLDVGVSLVLLALTLPIWLLTALAIKLESPGAIFFQQRRTGLFNQEFNILKFRSMCQDAEKDGARWASKNDSRITRVGNFIRKTRIDELPQLLNVLKGEMSIVGPRPEREVFIHDLEKHIPFYRFRHTVKPGVTGLAQVRYTYGASVEDAMHKHRHDIYYIKHQSVWMDLRILLDTVRVVLTGQGV</sequence>
<evidence type="ECO:0000256" key="2">
    <source>
        <dbReference type="ARBA" id="ARBA00006464"/>
    </source>
</evidence>
<keyword evidence="6 7" id="KW-0472">Membrane</keyword>
<reference evidence="9 10" key="1">
    <citation type="submission" date="2017-01" db="EMBL/GenBank/DDBJ databases">
        <title>Novel large sulfur bacteria in the metagenomes of groundwater-fed chemosynthetic microbial mats in the Lake Huron basin.</title>
        <authorList>
            <person name="Sharrar A.M."/>
            <person name="Flood B.E."/>
            <person name="Bailey J.V."/>
            <person name="Jones D.S."/>
            <person name="Biddanda B."/>
            <person name="Ruberg S.A."/>
            <person name="Marcus D.N."/>
            <person name="Dick G.J."/>
        </authorList>
    </citation>
    <scope>NUCLEOTIDE SEQUENCE [LARGE SCALE GENOMIC DNA]</scope>
    <source>
        <strain evidence="9">A8</strain>
    </source>
</reference>
<evidence type="ECO:0000256" key="7">
    <source>
        <dbReference type="SAM" id="Phobius"/>
    </source>
</evidence>
<evidence type="ECO:0000256" key="3">
    <source>
        <dbReference type="ARBA" id="ARBA00022679"/>
    </source>
</evidence>
<protein>
    <submittedName>
        <fullName evidence="9">Exopolysaccharide biosynthesis protein</fullName>
    </submittedName>
</protein>
<evidence type="ECO:0000256" key="1">
    <source>
        <dbReference type="ARBA" id="ARBA00004141"/>
    </source>
</evidence>